<dbReference type="InterPro" id="IPR055371">
    <property type="entry name" value="SpaA_PFL_dom_4"/>
</dbReference>
<sequence>MGAVFAAGLVIMYTASAVHDDGLFELDANTVDIGADPGDDWDSIYENHDGDAITVVLNPANFASTFSDDNNAATDGIDRTVWAEGSKDYNLMADNACTSKKNVGPNFDLEYTYTSFYDMGGDLWVAFGADRDAVNGTKGFGVWLAQEEMFCDPVTGDWTGERTIGDLLLVADYSNGGFVATIRGYLWDPTADNNLNLIFDSNTADCTLPSDGHHTASPFACMTVNGPRGAETGNITTPWRGDLIPGQFAEGAANITQIFELYGGGEEPCFNTVLTEYRASIEKTSALHDFSVENVNTCGKIIIEKSTDPDGATDDFSFDVEDSENVDIVTPFMLKDGQSEHITDVPPGTYAAYETDPSPVWALDNIICQDDYDEDAVPPAGVDGDSSTNGAATIVLSRNETVHCLFENVKQGKIIVDKVTVPAGDPQEFVFTPSYNGGATFNLADATTPNDSGYLMPGTYSVAETVPEGWDLTSATCDDGSSPASIGLAAGEVVTCTFTNTKRGKIIVDKVTDPSGDPTPFTFTPSYNGGATFQLADATTPNDSGYLVPGSYSVTETVPAGWDLTSATCDDGSAPSAIGLDPGEIVTCTFNNRARANIRILKLYTVAALFDGDVENFDFSFTPSGEAAQLFDLDATGQSLDGAIVPPTCTGGASDDDCEVFANVIPGVAHTIAEVDPTFPITFSEYQCSGSNYVAGGNVREVVITPDPGETVTCIYVNTRLQRPGNILIRKVLEGPTGTVASFDYERLGGTGPSATGGTGAKVILPFSLMAAAGDDINVVCPDTTVDTSLIDACHYIDTVDEGTYNIQEILANLGAQVFFKSLSCYEVQVPDESNNTQSSVAAGSNVANISIEDGETVVCTYVNEYVPGDEGCTPGFWKQDHHLGHWLPTGYLPDMLLVDVFDFTGAHSKVAALSGYTMLEALSFQGGNDPGGKAEILLRAAVAAVLNASHPDVDYAYGSAGDVIAAVNNALSSDPDVMLALATDLDNANNGVFIDNEGSDSCPLSGQLFLTN</sequence>
<dbReference type="Proteomes" id="UP000629025">
    <property type="component" value="Unassembled WGS sequence"/>
</dbReference>
<evidence type="ECO:0000313" key="3">
    <source>
        <dbReference type="Proteomes" id="UP000629025"/>
    </source>
</evidence>
<comment type="caution">
    <text evidence="2">The sequence shown here is derived from an EMBL/GenBank/DDBJ whole genome shotgun (WGS) entry which is preliminary data.</text>
</comment>
<gene>
    <name evidence="2" type="ORF">GCM10011352_30390</name>
</gene>
<evidence type="ECO:0000259" key="1">
    <source>
        <dbReference type="Pfam" id="PF24514"/>
    </source>
</evidence>
<organism evidence="2 3">
    <name type="scientific">Marinobacterium zhoushanense</name>
    <dbReference type="NCBI Taxonomy" id="1679163"/>
    <lineage>
        <taxon>Bacteria</taxon>
        <taxon>Pseudomonadati</taxon>
        <taxon>Pseudomonadota</taxon>
        <taxon>Gammaproteobacteria</taxon>
        <taxon>Oceanospirillales</taxon>
        <taxon>Oceanospirillaceae</taxon>
        <taxon>Marinobacterium</taxon>
    </lineage>
</organism>
<name>A0ABQ1KJW4_9GAMM</name>
<protein>
    <recommendedName>
        <fullName evidence="1">SpaA-like prealbumin fold domain-containing protein</fullName>
    </recommendedName>
</protein>
<keyword evidence="3" id="KW-1185">Reference proteome</keyword>
<dbReference type="EMBL" id="BMIJ01000006">
    <property type="protein sequence ID" value="GGC02112.1"/>
    <property type="molecule type" value="Genomic_DNA"/>
</dbReference>
<evidence type="ECO:0000313" key="2">
    <source>
        <dbReference type="EMBL" id="GGC02112.1"/>
    </source>
</evidence>
<feature type="domain" description="SpaA-like prealbumin fold" evidence="1">
    <location>
        <begin position="414"/>
        <end position="502"/>
    </location>
</feature>
<reference evidence="3" key="1">
    <citation type="journal article" date="2019" name="Int. J. Syst. Evol. Microbiol.">
        <title>The Global Catalogue of Microorganisms (GCM) 10K type strain sequencing project: providing services to taxonomists for standard genome sequencing and annotation.</title>
        <authorList>
            <consortium name="The Broad Institute Genomics Platform"/>
            <consortium name="The Broad Institute Genome Sequencing Center for Infectious Disease"/>
            <person name="Wu L."/>
            <person name="Ma J."/>
        </authorList>
    </citation>
    <scope>NUCLEOTIDE SEQUENCE [LARGE SCALE GENOMIC DNA]</scope>
    <source>
        <strain evidence="3">CGMCC 1.15341</strain>
    </source>
</reference>
<feature type="domain" description="SpaA-like prealbumin fold" evidence="1">
    <location>
        <begin position="507"/>
        <end position="593"/>
    </location>
</feature>
<accession>A0ABQ1KJW4</accession>
<dbReference type="Pfam" id="PF24514">
    <property type="entry name" value="SpaA_4"/>
    <property type="match status" value="2"/>
</dbReference>
<proteinExistence type="predicted"/>